<dbReference type="SUPFAM" id="SSF88688">
    <property type="entry name" value="Families 57/38 glycoside transferase middle domain"/>
    <property type="match status" value="1"/>
</dbReference>
<proteinExistence type="inferred from homology"/>
<dbReference type="Pfam" id="PF17677">
    <property type="entry name" value="Glyco_hydro38C2"/>
    <property type="match status" value="1"/>
</dbReference>
<dbReference type="Proteomes" id="UP000824140">
    <property type="component" value="Unassembled WGS sequence"/>
</dbReference>
<dbReference type="GO" id="GO:0046872">
    <property type="term" value="F:metal ion binding"/>
    <property type="evidence" value="ECO:0007669"/>
    <property type="project" value="UniProtKB-KW"/>
</dbReference>
<dbReference type="PANTHER" id="PTHR46017:SF1">
    <property type="entry name" value="ALPHA-MANNOSIDASE 2C1"/>
    <property type="match status" value="1"/>
</dbReference>
<dbReference type="SUPFAM" id="SSF74650">
    <property type="entry name" value="Galactose mutarotase-like"/>
    <property type="match status" value="1"/>
</dbReference>
<dbReference type="PANTHER" id="PTHR46017">
    <property type="entry name" value="ALPHA-MANNOSIDASE 2C1"/>
    <property type="match status" value="1"/>
</dbReference>
<dbReference type="InterPro" id="IPR037094">
    <property type="entry name" value="Glyco_hydro_38_cen_sf"/>
</dbReference>
<evidence type="ECO:0000256" key="3">
    <source>
        <dbReference type="ARBA" id="ARBA00022801"/>
    </source>
</evidence>
<dbReference type="SMART" id="SM00872">
    <property type="entry name" value="Alpha-mann_mid"/>
    <property type="match status" value="1"/>
</dbReference>
<dbReference type="GO" id="GO:0009313">
    <property type="term" value="P:oligosaccharide catabolic process"/>
    <property type="evidence" value="ECO:0007669"/>
    <property type="project" value="TreeGrafter"/>
</dbReference>
<dbReference type="InterPro" id="IPR011682">
    <property type="entry name" value="Glyco_hydro_38_C"/>
</dbReference>
<reference evidence="6" key="2">
    <citation type="journal article" date="2021" name="PeerJ">
        <title>Extensive microbial diversity within the chicken gut microbiome revealed by metagenomics and culture.</title>
        <authorList>
            <person name="Gilroy R."/>
            <person name="Ravi A."/>
            <person name="Getino M."/>
            <person name="Pursley I."/>
            <person name="Horton D.L."/>
            <person name="Alikhan N.F."/>
            <person name="Baker D."/>
            <person name="Gharbi K."/>
            <person name="Hall N."/>
            <person name="Watson M."/>
            <person name="Adriaenssens E.M."/>
            <person name="Foster-Nyarko E."/>
            <person name="Jarju S."/>
            <person name="Secka A."/>
            <person name="Antonio M."/>
            <person name="Oren A."/>
            <person name="Chaudhuri R.R."/>
            <person name="La Ragione R."/>
            <person name="Hildebrand F."/>
            <person name="Pallen M.J."/>
        </authorList>
    </citation>
    <scope>NUCLEOTIDE SEQUENCE</scope>
    <source>
        <strain evidence="6">13766</strain>
    </source>
</reference>
<keyword evidence="3" id="KW-0378">Hydrolase</keyword>
<dbReference type="Gene3D" id="2.70.98.30">
    <property type="entry name" value="Golgi alpha-mannosidase II, domain 4"/>
    <property type="match status" value="1"/>
</dbReference>
<dbReference type="FunFam" id="3.20.110.10:FF:000002">
    <property type="entry name" value="alpha-mannosidase 2C1 isoform X1"/>
    <property type="match status" value="1"/>
</dbReference>
<dbReference type="InterPro" id="IPR011013">
    <property type="entry name" value="Gal_mutarotase_sf_dom"/>
</dbReference>
<dbReference type="Pfam" id="PF22907">
    <property type="entry name" value="Ams1-like_1st"/>
    <property type="match status" value="1"/>
</dbReference>
<organism evidence="6 7">
    <name type="scientific">Candidatus Alectryocaccomicrobium excrementavium</name>
    <dbReference type="NCBI Taxonomy" id="2840668"/>
    <lineage>
        <taxon>Bacteria</taxon>
        <taxon>Bacillati</taxon>
        <taxon>Bacillota</taxon>
        <taxon>Clostridia</taxon>
        <taxon>Candidatus Alectryocaccomicrobium</taxon>
    </lineage>
</organism>
<dbReference type="InterPro" id="IPR054723">
    <property type="entry name" value="Ams1-like_N"/>
</dbReference>
<feature type="domain" description="Glycoside hydrolase family 38 central" evidence="5">
    <location>
        <begin position="521"/>
        <end position="594"/>
    </location>
</feature>
<dbReference type="InterPro" id="IPR028995">
    <property type="entry name" value="Glyco_hydro_57/38_cen_sf"/>
</dbReference>
<evidence type="ECO:0000256" key="2">
    <source>
        <dbReference type="ARBA" id="ARBA00022723"/>
    </source>
</evidence>
<dbReference type="InterPro" id="IPR041147">
    <property type="entry name" value="GH38_C"/>
</dbReference>
<dbReference type="CDD" id="cd10789">
    <property type="entry name" value="GH38N_AMII_ER_cytosolic"/>
    <property type="match status" value="1"/>
</dbReference>
<dbReference type="InterPro" id="IPR015341">
    <property type="entry name" value="Glyco_hydro_38_cen"/>
</dbReference>
<evidence type="ECO:0000259" key="5">
    <source>
        <dbReference type="SMART" id="SM00872"/>
    </source>
</evidence>
<name>A0A9D1G435_9FIRM</name>
<accession>A0A9D1G435</accession>
<dbReference type="Gene3D" id="2.60.40.2220">
    <property type="match status" value="1"/>
</dbReference>
<dbReference type="GO" id="GO:0030246">
    <property type="term" value="F:carbohydrate binding"/>
    <property type="evidence" value="ECO:0007669"/>
    <property type="project" value="InterPro"/>
</dbReference>
<evidence type="ECO:0000256" key="1">
    <source>
        <dbReference type="ARBA" id="ARBA00009792"/>
    </source>
</evidence>
<dbReference type="InterPro" id="IPR011330">
    <property type="entry name" value="Glyco_hydro/deAcase_b/a-brl"/>
</dbReference>
<evidence type="ECO:0000313" key="6">
    <source>
        <dbReference type="EMBL" id="HIS94125.1"/>
    </source>
</evidence>
<keyword evidence="2" id="KW-0479">Metal-binding</keyword>
<dbReference type="InterPro" id="IPR000602">
    <property type="entry name" value="Glyco_hydro_38_N"/>
</dbReference>
<dbReference type="Pfam" id="PF01074">
    <property type="entry name" value="Glyco_hydro_38N"/>
    <property type="match status" value="1"/>
</dbReference>
<dbReference type="Gene3D" id="3.20.110.10">
    <property type="entry name" value="Glycoside hydrolase 38, N terminal domain"/>
    <property type="match status" value="1"/>
</dbReference>
<dbReference type="Pfam" id="PF07748">
    <property type="entry name" value="Glyco_hydro_38C"/>
    <property type="match status" value="1"/>
</dbReference>
<dbReference type="GO" id="GO:0006013">
    <property type="term" value="P:mannose metabolic process"/>
    <property type="evidence" value="ECO:0007669"/>
    <property type="project" value="InterPro"/>
</dbReference>
<dbReference type="InterPro" id="IPR027291">
    <property type="entry name" value="Glyco_hydro_38_N_sf"/>
</dbReference>
<gene>
    <name evidence="6" type="ORF">IAA84_14020</name>
</gene>
<dbReference type="GO" id="GO:0004559">
    <property type="term" value="F:alpha-mannosidase activity"/>
    <property type="evidence" value="ECO:0007669"/>
    <property type="project" value="InterPro"/>
</dbReference>
<protein>
    <submittedName>
        <fullName evidence="6">Alpha-mannosidase</fullName>
    </submittedName>
</protein>
<dbReference type="Pfam" id="PF09261">
    <property type="entry name" value="Alpha-mann_mid"/>
    <property type="match status" value="1"/>
</dbReference>
<keyword evidence="4" id="KW-0326">Glycosidase</keyword>
<reference evidence="6" key="1">
    <citation type="submission" date="2020-10" db="EMBL/GenBank/DDBJ databases">
        <authorList>
            <person name="Gilroy R."/>
        </authorList>
    </citation>
    <scope>NUCLEOTIDE SEQUENCE</scope>
    <source>
        <strain evidence="6">13766</strain>
    </source>
</reference>
<evidence type="ECO:0000313" key="7">
    <source>
        <dbReference type="Proteomes" id="UP000824140"/>
    </source>
</evidence>
<comment type="similarity">
    <text evidence="1">Belongs to the glycosyl hydrolase 38 family.</text>
</comment>
<evidence type="ECO:0000256" key="4">
    <source>
        <dbReference type="ARBA" id="ARBA00023295"/>
    </source>
</evidence>
<comment type="caution">
    <text evidence="6">The sequence shown here is derived from an EMBL/GenBank/DDBJ whole genome shotgun (WGS) entry which is preliminary data.</text>
</comment>
<dbReference type="EMBL" id="DVJN01000270">
    <property type="protein sequence ID" value="HIS94125.1"/>
    <property type="molecule type" value="Genomic_DNA"/>
</dbReference>
<dbReference type="Gene3D" id="1.20.1270.50">
    <property type="entry name" value="Glycoside hydrolase family 38, central domain"/>
    <property type="match status" value="1"/>
</dbReference>
<dbReference type="SUPFAM" id="SSF88713">
    <property type="entry name" value="Glycoside hydrolase/deacetylase"/>
    <property type="match status" value="1"/>
</dbReference>
<sequence>MNYESYARRTLAKLQSANELYAKWMLKRVAHVNQVDALQTREHLRQPPETGWQPMDSGAAWGGEWNNLWIRATVKIPEAAAGKRVYLRPDTGAVETLCFLRGMPCGIINSKNHFLGGEHSAVFLTEGARAGEEFPVAFECYAGHHCPGTQPYENYGCDEPAEGAFAHAFRGLDVLVLDEAVHQMCFDLMEVLQAAELDEDNFLRRQARAALDKVFVDLIQDPANRSAEEIHASALRCIADMADVLAPRAGSDETRGFVGITGHSHMDTAWLWPMDETIRKCARTYSQALSLMNRYPEYRFLQSSALHLDWMRQYYPAIFAGIRRRVAEGRYEPNGGVWVECDCNIPSGESIVRQFLYGQRFTREHFGYTSDCFWLPDTFGYNAALPQILRQCGVKYFYTTKIGWNDLNKFPADSFLWKGMDGSSVITHFNLIHTFPDVKNVGRAIREIPDKQASDQKLLAFGFGDGGGGPTEGMVELARRTAKMRGVPTVQYVSASEFMHRLEGQAQKGMLPEYRGELYLELHRGTLTQMHEIKRNNRKAEIALHDMEFANVYARAPRHKETDALYKVLLQNQFHDILPGTSIQSVNDRACREVRLSSNAAKRLLKQFLLDSVAATRPVEGAEAEGLKNGARAFVGRRAGADDSLKGSGHVTLVNTLSHERRDAVLLPDEGMAVAGAACQRYSDPLGRAWIACAGLALPPLSAQSFALEPLGQERGSAFTAAEGARCLETPIYAVRFDENGYIASLFDKRVGREVRRAGGAPLGTLYLGEDVPADWDNWDIDSDMEAKMRPVTRLLSRETVSDGAVEMRIRAKYALGERSAVTVDTVFYAEDPRVDFHLLVDWQEKHALLKVGFDVDISASMAKHEIQFGHIERPVTRNNSWEAAKFEVCNHEWTDLSESRYGVALLNDCKYGISVRDSDMRLTLHKGGCRPDPTGDVGQHEMLYALLPHLGPMGAENVIAPARELNYPALYTPGMALSCESLATVSASNVLIETVKCAEDVENSFVLRLYEAERCRTNCTLRFAEEVKRVCRVNMLEEIEEELPVDDGCVSLSFRPFEIQSLLVERG</sequence>
<dbReference type="AlphaFoldDB" id="A0A9D1G435"/>